<sequence>MTRKEGATLSFQCHTTAPLSATATTVSLMVSKTALFLFSETANTQSYTGSVVSTDFRPTDKDPNVHMVVDRPRCSVSITNAPLGSARLLGCHCP</sequence>
<evidence type="ECO:0000313" key="2">
    <source>
        <dbReference type="Proteomes" id="UP000053989"/>
    </source>
</evidence>
<accession>A0A0C3EEW6</accession>
<dbReference type="EMBL" id="KN822017">
    <property type="protein sequence ID" value="KIM66451.1"/>
    <property type="molecule type" value="Genomic_DNA"/>
</dbReference>
<dbReference type="AlphaFoldDB" id="A0A0C3EEW6"/>
<proteinExistence type="predicted"/>
<gene>
    <name evidence="1" type="ORF">SCLCIDRAFT_1211205</name>
</gene>
<reference evidence="1 2" key="1">
    <citation type="submission" date="2014-04" db="EMBL/GenBank/DDBJ databases">
        <authorList>
            <consortium name="DOE Joint Genome Institute"/>
            <person name="Kuo A."/>
            <person name="Kohler A."/>
            <person name="Nagy L.G."/>
            <person name="Floudas D."/>
            <person name="Copeland A."/>
            <person name="Barry K.W."/>
            <person name="Cichocki N."/>
            <person name="Veneault-Fourrey C."/>
            <person name="LaButti K."/>
            <person name="Lindquist E.A."/>
            <person name="Lipzen A."/>
            <person name="Lundell T."/>
            <person name="Morin E."/>
            <person name="Murat C."/>
            <person name="Sun H."/>
            <person name="Tunlid A."/>
            <person name="Henrissat B."/>
            <person name="Grigoriev I.V."/>
            <person name="Hibbett D.S."/>
            <person name="Martin F."/>
            <person name="Nordberg H.P."/>
            <person name="Cantor M.N."/>
            <person name="Hua S.X."/>
        </authorList>
    </citation>
    <scope>NUCLEOTIDE SEQUENCE [LARGE SCALE GENOMIC DNA]</scope>
    <source>
        <strain evidence="1 2">Foug A</strain>
    </source>
</reference>
<name>A0A0C3EEW6_9AGAM</name>
<evidence type="ECO:0000313" key="1">
    <source>
        <dbReference type="EMBL" id="KIM66451.1"/>
    </source>
</evidence>
<organism evidence="1 2">
    <name type="scientific">Scleroderma citrinum Foug A</name>
    <dbReference type="NCBI Taxonomy" id="1036808"/>
    <lineage>
        <taxon>Eukaryota</taxon>
        <taxon>Fungi</taxon>
        <taxon>Dikarya</taxon>
        <taxon>Basidiomycota</taxon>
        <taxon>Agaricomycotina</taxon>
        <taxon>Agaricomycetes</taxon>
        <taxon>Agaricomycetidae</taxon>
        <taxon>Boletales</taxon>
        <taxon>Sclerodermatineae</taxon>
        <taxon>Sclerodermataceae</taxon>
        <taxon>Scleroderma</taxon>
    </lineage>
</organism>
<reference evidence="2" key="2">
    <citation type="submission" date="2015-01" db="EMBL/GenBank/DDBJ databases">
        <title>Evolutionary Origins and Diversification of the Mycorrhizal Mutualists.</title>
        <authorList>
            <consortium name="DOE Joint Genome Institute"/>
            <consortium name="Mycorrhizal Genomics Consortium"/>
            <person name="Kohler A."/>
            <person name="Kuo A."/>
            <person name="Nagy L.G."/>
            <person name="Floudas D."/>
            <person name="Copeland A."/>
            <person name="Barry K.W."/>
            <person name="Cichocki N."/>
            <person name="Veneault-Fourrey C."/>
            <person name="LaButti K."/>
            <person name="Lindquist E.A."/>
            <person name="Lipzen A."/>
            <person name="Lundell T."/>
            <person name="Morin E."/>
            <person name="Murat C."/>
            <person name="Riley R."/>
            <person name="Ohm R."/>
            <person name="Sun H."/>
            <person name="Tunlid A."/>
            <person name="Henrissat B."/>
            <person name="Grigoriev I.V."/>
            <person name="Hibbett D.S."/>
            <person name="Martin F."/>
        </authorList>
    </citation>
    <scope>NUCLEOTIDE SEQUENCE [LARGE SCALE GENOMIC DNA]</scope>
    <source>
        <strain evidence="2">Foug A</strain>
    </source>
</reference>
<protein>
    <submittedName>
        <fullName evidence="1">Uncharacterized protein</fullName>
    </submittedName>
</protein>
<dbReference type="Proteomes" id="UP000053989">
    <property type="component" value="Unassembled WGS sequence"/>
</dbReference>
<dbReference type="HOGENOM" id="CLU_2387448_0_0_1"/>
<dbReference type="InParanoid" id="A0A0C3EEW6"/>
<keyword evidence="2" id="KW-1185">Reference proteome</keyword>